<evidence type="ECO:0000256" key="3">
    <source>
        <dbReference type="ARBA" id="ARBA00022475"/>
    </source>
</evidence>
<keyword evidence="3" id="KW-1003">Cell membrane</keyword>
<keyword evidence="10" id="KW-1185">Reference proteome</keyword>
<dbReference type="Gene3D" id="3.30.240.20">
    <property type="entry name" value="bsu07140 like domains"/>
    <property type="match status" value="2"/>
</dbReference>
<dbReference type="EMBL" id="NNSR01000039">
    <property type="protein sequence ID" value="PKD31442.1"/>
    <property type="molecule type" value="Genomic_DNA"/>
</dbReference>
<evidence type="ECO:0000256" key="1">
    <source>
        <dbReference type="ARBA" id="ARBA00004651"/>
    </source>
</evidence>
<dbReference type="InterPro" id="IPR007353">
    <property type="entry name" value="DUF421"/>
</dbReference>
<comment type="caution">
    <text evidence="9">The sequence shown here is derived from an EMBL/GenBank/DDBJ whole genome shotgun (WGS) entry which is preliminary data.</text>
</comment>
<reference evidence="9" key="1">
    <citation type="journal article" date="2018" name="Environ. Microbiol.">
        <title>Sporulation capability and amylosome conservation among diverse human colonic and rumen isolates of the keystone starch-degrader Ruminococcus bromii.</title>
        <authorList>
            <person name="Mukhopadhya I."/>
            <person name="Morais S."/>
            <person name="Laverde-Gomez J."/>
            <person name="Sheridan P.O."/>
            <person name="Walker A.W."/>
            <person name="Kelly W."/>
            <person name="Klieve A.V."/>
            <person name="Ouwerkerk D."/>
            <person name="Duncan S.H."/>
            <person name="Louis P."/>
            <person name="Koropatkin N."/>
            <person name="Cockburn D."/>
            <person name="Kibler R."/>
            <person name="Cooper P.J."/>
            <person name="Sandoval C."/>
            <person name="Crost E."/>
            <person name="Juge N."/>
            <person name="Bayer E.A."/>
            <person name="Flint H.J."/>
        </authorList>
    </citation>
    <scope>NUCLEOTIDE SEQUENCE [LARGE SCALE GENOMIC DNA]</scope>
    <source>
        <strain evidence="9">ATCC 27255</strain>
    </source>
</reference>
<dbReference type="AlphaFoldDB" id="A0A2N0UWQ2"/>
<evidence type="ECO:0000256" key="7">
    <source>
        <dbReference type="SAM" id="Phobius"/>
    </source>
</evidence>
<protein>
    <recommendedName>
        <fullName evidence="8">YetF C-terminal domain-containing protein</fullName>
    </recommendedName>
</protein>
<comment type="subcellular location">
    <subcellularLocation>
        <location evidence="1">Cell membrane</location>
        <topology evidence="1">Multi-pass membrane protein</topology>
    </subcellularLocation>
</comment>
<proteinExistence type="inferred from homology"/>
<sequence length="234" mass="26626">MDFLRALITAPVSITVLFLLSKFIGNKQMSSLNLFDYINGITIGSIAAEMATTEMSDFWACLAALIVYVIIVMLCSWLSQKSTMLRRFLTGKSIVIFDRGKLYKKNFSVAKIDINEFLTRMREKGYFSLDDVETVFLEQNGDLSVLPKDKKRPATPDDLKIIVHQTRPESVVITDGKILEKNLAESGYNLEWLKKQLDNNRKRLKDVFLGVCDDTGNLKIYQDGKSESKNDIFD</sequence>
<keyword evidence="4 7" id="KW-0812">Transmembrane</keyword>
<evidence type="ECO:0000256" key="4">
    <source>
        <dbReference type="ARBA" id="ARBA00022692"/>
    </source>
</evidence>
<feature type="domain" description="YetF C-terminal" evidence="8">
    <location>
        <begin position="80"/>
        <end position="210"/>
    </location>
</feature>
<dbReference type="PANTHER" id="PTHR34582">
    <property type="entry name" value="UPF0702 TRANSMEMBRANE PROTEIN YCAP"/>
    <property type="match status" value="1"/>
</dbReference>
<organism evidence="9 10">
    <name type="scientific">Ruminococcus bromii</name>
    <dbReference type="NCBI Taxonomy" id="40518"/>
    <lineage>
        <taxon>Bacteria</taxon>
        <taxon>Bacillati</taxon>
        <taxon>Bacillota</taxon>
        <taxon>Clostridia</taxon>
        <taxon>Eubacteriales</taxon>
        <taxon>Oscillospiraceae</taxon>
        <taxon>Ruminococcus</taxon>
    </lineage>
</organism>
<dbReference type="Proteomes" id="UP000233425">
    <property type="component" value="Unassembled WGS sequence"/>
</dbReference>
<dbReference type="RefSeq" id="WP_101028881.1">
    <property type="nucleotide sequence ID" value="NZ_CABMMZ010000039.1"/>
</dbReference>
<feature type="transmembrane region" description="Helical" evidence="7">
    <location>
        <begin position="57"/>
        <end position="78"/>
    </location>
</feature>
<evidence type="ECO:0000256" key="6">
    <source>
        <dbReference type="ARBA" id="ARBA00023136"/>
    </source>
</evidence>
<keyword evidence="6 7" id="KW-0472">Membrane</keyword>
<evidence type="ECO:0000256" key="2">
    <source>
        <dbReference type="ARBA" id="ARBA00006448"/>
    </source>
</evidence>
<gene>
    <name evidence="9" type="ORF">RBATCC27255_00822</name>
</gene>
<dbReference type="Pfam" id="PF04239">
    <property type="entry name" value="DUF421"/>
    <property type="match status" value="1"/>
</dbReference>
<dbReference type="GO" id="GO:0005886">
    <property type="term" value="C:plasma membrane"/>
    <property type="evidence" value="ECO:0007669"/>
    <property type="project" value="UniProtKB-SubCell"/>
</dbReference>
<keyword evidence="5 7" id="KW-1133">Transmembrane helix</keyword>
<evidence type="ECO:0000259" key="8">
    <source>
        <dbReference type="Pfam" id="PF04239"/>
    </source>
</evidence>
<dbReference type="InterPro" id="IPR023090">
    <property type="entry name" value="UPF0702_alpha/beta_dom_sf"/>
</dbReference>
<feature type="transmembrane region" description="Helical" evidence="7">
    <location>
        <begin position="6"/>
        <end position="25"/>
    </location>
</feature>
<accession>A0A2N0UWQ2</accession>
<evidence type="ECO:0000256" key="5">
    <source>
        <dbReference type="ARBA" id="ARBA00022989"/>
    </source>
</evidence>
<evidence type="ECO:0000313" key="9">
    <source>
        <dbReference type="EMBL" id="PKD31442.1"/>
    </source>
</evidence>
<evidence type="ECO:0000313" key="10">
    <source>
        <dbReference type="Proteomes" id="UP000233425"/>
    </source>
</evidence>
<name>A0A2N0UWQ2_9FIRM</name>
<comment type="similarity">
    <text evidence="2">Belongs to the UPF0702 family.</text>
</comment>
<dbReference type="PANTHER" id="PTHR34582:SF7">
    <property type="entry name" value="UPF0702 TRANSMEMBRANE PROTEIN YDFS"/>
    <property type="match status" value="1"/>
</dbReference>